<dbReference type="RefSeq" id="WP_380821751.1">
    <property type="nucleotide sequence ID" value="NZ_JBHTJN010000026.1"/>
</dbReference>
<keyword evidence="3" id="KW-1185">Reference proteome</keyword>
<proteinExistence type="predicted"/>
<comment type="caution">
    <text evidence="2">The sequence shown here is derived from an EMBL/GenBank/DDBJ whole genome shotgun (WGS) entry which is preliminary data.</text>
</comment>
<dbReference type="PROSITE" id="PS51257">
    <property type="entry name" value="PROKAR_LIPOPROTEIN"/>
    <property type="match status" value="1"/>
</dbReference>
<organism evidence="2 3">
    <name type="scientific">Seminibacterium arietis</name>
    <dbReference type="NCBI Taxonomy" id="1173502"/>
    <lineage>
        <taxon>Bacteria</taxon>
        <taxon>Pseudomonadati</taxon>
        <taxon>Pseudomonadota</taxon>
        <taxon>Gammaproteobacteria</taxon>
        <taxon>Pasteurellales</taxon>
        <taxon>Pasteurellaceae</taxon>
        <taxon>Seminibacterium</taxon>
    </lineage>
</organism>
<feature type="chain" id="PRO_5047422685" evidence="1">
    <location>
        <begin position="19"/>
        <end position="127"/>
    </location>
</feature>
<name>A0ABW3IBP6_9PAST</name>
<keyword evidence="1" id="KW-0732">Signal</keyword>
<dbReference type="Proteomes" id="UP001596996">
    <property type="component" value="Unassembled WGS sequence"/>
</dbReference>
<feature type="signal peptide" evidence="1">
    <location>
        <begin position="1"/>
        <end position="18"/>
    </location>
</feature>
<reference evidence="3" key="1">
    <citation type="journal article" date="2019" name="Int. J. Syst. Evol. Microbiol.">
        <title>The Global Catalogue of Microorganisms (GCM) 10K type strain sequencing project: providing services to taxonomists for standard genome sequencing and annotation.</title>
        <authorList>
            <consortium name="The Broad Institute Genomics Platform"/>
            <consortium name="The Broad Institute Genome Sequencing Center for Infectious Disease"/>
            <person name="Wu L."/>
            <person name="Ma J."/>
        </authorList>
    </citation>
    <scope>NUCLEOTIDE SEQUENCE [LARGE SCALE GENOMIC DNA]</scope>
    <source>
        <strain evidence="3">CCUG 61707</strain>
    </source>
</reference>
<protein>
    <submittedName>
        <fullName evidence="2">Uncharacterized protein</fullName>
    </submittedName>
</protein>
<dbReference type="EMBL" id="JBHTJN010000026">
    <property type="protein sequence ID" value="MFD0966859.1"/>
    <property type="molecule type" value="Genomic_DNA"/>
</dbReference>
<evidence type="ECO:0000313" key="2">
    <source>
        <dbReference type="EMBL" id="MFD0966859.1"/>
    </source>
</evidence>
<accession>A0ABW3IBP6</accession>
<evidence type="ECO:0000256" key="1">
    <source>
        <dbReference type="SAM" id="SignalP"/>
    </source>
</evidence>
<sequence>MRITLFIIALILSGCYLANGSPNSSNFWKKVYGTYNIGDWKHCQRESYDKLNSTQRELLDKGDKNWEEVYSNQDEYKLYKEYIDLEDTYFSDCLYALGYRFRPPLSWCLAQDGNNTKICINNMKYRN</sequence>
<evidence type="ECO:0000313" key="3">
    <source>
        <dbReference type="Proteomes" id="UP001596996"/>
    </source>
</evidence>
<gene>
    <name evidence="2" type="ORF">ACFQ02_08435</name>
</gene>